<feature type="coiled-coil region" evidence="1">
    <location>
        <begin position="933"/>
        <end position="967"/>
    </location>
</feature>
<proteinExistence type="predicted"/>
<feature type="compositionally biased region" description="Low complexity" evidence="2">
    <location>
        <begin position="90"/>
        <end position="103"/>
    </location>
</feature>
<feature type="compositionally biased region" description="Basic and acidic residues" evidence="2">
    <location>
        <begin position="668"/>
        <end position="681"/>
    </location>
</feature>
<reference evidence="4 5" key="1">
    <citation type="journal article" date="2017" name="Nature">
        <title>The Apostasia genome and the evolution of orchids.</title>
        <authorList>
            <person name="Zhang G.Q."/>
            <person name="Liu K.W."/>
            <person name="Li Z."/>
            <person name="Lohaus R."/>
            <person name="Hsiao Y.Y."/>
            <person name="Niu S.C."/>
            <person name="Wang J.Y."/>
            <person name="Lin Y.C."/>
            <person name="Xu Q."/>
            <person name="Chen L.J."/>
            <person name="Yoshida K."/>
            <person name="Fujiwara S."/>
            <person name="Wang Z.W."/>
            <person name="Zhang Y.Q."/>
            <person name="Mitsuda N."/>
            <person name="Wang M."/>
            <person name="Liu G.H."/>
            <person name="Pecoraro L."/>
            <person name="Huang H.X."/>
            <person name="Xiao X.J."/>
            <person name="Lin M."/>
            <person name="Wu X.Y."/>
            <person name="Wu W.L."/>
            <person name="Chen Y.Y."/>
            <person name="Chang S.B."/>
            <person name="Sakamoto S."/>
            <person name="Ohme-Takagi M."/>
            <person name="Yagi M."/>
            <person name="Zeng S.J."/>
            <person name="Shen C.Y."/>
            <person name="Yeh C.M."/>
            <person name="Luo Y.B."/>
            <person name="Tsai W.C."/>
            <person name="Van de Peer Y."/>
            <person name="Liu Z.J."/>
        </authorList>
    </citation>
    <scope>NUCLEOTIDE SEQUENCE [LARGE SCALE GENOMIC DNA]</scope>
    <source>
        <strain evidence="5">cv. Shenzhen</strain>
        <tissue evidence="4">Stem</tissue>
    </source>
</reference>
<feature type="compositionally biased region" description="Gly residues" evidence="2">
    <location>
        <begin position="80"/>
        <end position="89"/>
    </location>
</feature>
<feature type="region of interest" description="Disordered" evidence="2">
    <location>
        <begin position="249"/>
        <end position="270"/>
    </location>
</feature>
<evidence type="ECO:0000256" key="3">
    <source>
        <dbReference type="SAM" id="Phobius"/>
    </source>
</evidence>
<protein>
    <submittedName>
        <fullName evidence="4">Proton pump-interactor 1</fullName>
    </submittedName>
</protein>
<evidence type="ECO:0000256" key="2">
    <source>
        <dbReference type="SAM" id="MobiDB-lite"/>
    </source>
</evidence>
<dbReference type="EMBL" id="KZ453531">
    <property type="protein sequence ID" value="PKA47350.1"/>
    <property type="molecule type" value="Genomic_DNA"/>
</dbReference>
<feature type="compositionally biased region" description="Basic and acidic residues" evidence="2">
    <location>
        <begin position="386"/>
        <end position="399"/>
    </location>
</feature>
<organism evidence="4 5">
    <name type="scientific">Apostasia shenzhenica</name>
    <dbReference type="NCBI Taxonomy" id="1088818"/>
    <lineage>
        <taxon>Eukaryota</taxon>
        <taxon>Viridiplantae</taxon>
        <taxon>Streptophyta</taxon>
        <taxon>Embryophyta</taxon>
        <taxon>Tracheophyta</taxon>
        <taxon>Spermatophyta</taxon>
        <taxon>Magnoliopsida</taxon>
        <taxon>Liliopsida</taxon>
        <taxon>Asparagales</taxon>
        <taxon>Orchidaceae</taxon>
        <taxon>Apostasioideae</taxon>
        <taxon>Apostasia</taxon>
    </lineage>
</organism>
<keyword evidence="1" id="KW-0175">Coiled coil</keyword>
<keyword evidence="5" id="KW-1185">Reference proteome</keyword>
<keyword evidence="3" id="KW-0472">Membrane</keyword>
<feature type="coiled-coil region" evidence="1">
    <location>
        <begin position="810"/>
        <end position="858"/>
    </location>
</feature>
<evidence type="ECO:0000256" key="1">
    <source>
        <dbReference type="SAM" id="Coils"/>
    </source>
</evidence>
<dbReference type="OrthoDB" id="1703439at2759"/>
<feature type="compositionally biased region" description="Basic and acidic residues" evidence="2">
    <location>
        <begin position="1200"/>
        <end position="1236"/>
    </location>
</feature>
<feature type="compositionally biased region" description="Basic and acidic residues" evidence="2">
    <location>
        <begin position="250"/>
        <end position="259"/>
    </location>
</feature>
<dbReference type="PANTHER" id="PTHR48454:SF2">
    <property type="entry name" value="PUTATIVE RNA-BINDING DOMAIN-CONTAINING PROTEIN-RELATED"/>
    <property type="match status" value="1"/>
</dbReference>
<keyword evidence="3" id="KW-1133">Transmembrane helix</keyword>
<dbReference type="STRING" id="1088818.A0A2H9ZVN8"/>
<feature type="compositionally biased region" description="Basic and acidic residues" evidence="2">
    <location>
        <begin position="117"/>
        <end position="138"/>
    </location>
</feature>
<feature type="compositionally biased region" description="Basic and acidic residues" evidence="2">
    <location>
        <begin position="204"/>
        <end position="236"/>
    </location>
</feature>
<feature type="region of interest" description="Disordered" evidence="2">
    <location>
        <begin position="1200"/>
        <end position="1264"/>
    </location>
</feature>
<feature type="region of interest" description="Disordered" evidence="2">
    <location>
        <begin position="184"/>
        <end position="236"/>
    </location>
</feature>
<feature type="compositionally biased region" description="Basic and acidic residues" evidence="2">
    <location>
        <begin position="558"/>
        <end position="589"/>
    </location>
</feature>
<accession>A0A2H9ZVN8</accession>
<keyword evidence="3" id="KW-0812">Transmembrane</keyword>
<feature type="region of interest" description="Disordered" evidence="2">
    <location>
        <begin position="38"/>
        <end position="158"/>
    </location>
</feature>
<feature type="region of interest" description="Disordered" evidence="2">
    <location>
        <begin position="468"/>
        <end position="543"/>
    </location>
</feature>
<feature type="region of interest" description="Disordered" evidence="2">
    <location>
        <begin position="366"/>
        <end position="431"/>
    </location>
</feature>
<feature type="compositionally biased region" description="Basic and acidic residues" evidence="2">
    <location>
        <begin position="597"/>
        <end position="617"/>
    </location>
</feature>
<gene>
    <name evidence="4" type="primary">PPI1</name>
    <name evidence="4" type="ORF">AXF42_Ash017295</name>
</gene>
<sequence length="1348" mass="150229">MAVEASEGGGAGAGGELISKAEVELKKERELGGEFEHIACRDGEENEGSGIEGSFVMVMCGRDSDERSDSSEKEVDLHVGVGGSGGGATGDPPAGSGAEPPEGNSDFSALVDDESVEEGKGDEGEVKRGNVAKEEIRQRGSPVEANKEKAAIEGIGEDAVDNGEQVQKILVVEEKTEQVDELLHSRADAPVAEAVTGETEEDVSESRKTEHDKNEKEEAIDEDLKKDEEKRQNDKEAVAVVVSESLEQNCIKEGDEHPIGLKGENASTEGYGSGEILVIGAEEQDSEGTGAPCAKNEGREACEKENIEVDLPPSTSSYLSYNYVESSFTLSANKEVESVSDVEEMKTDQDDKCSTEKKVVASASEIERRIANDEVPDDLGSSVIESAKDEELGDRKNSTSDEIENFESSTACPANQEGDSDSVPDEGKNTSVLRSLDVEYLVTDHAKEDSESSSEIRDKKNIINDVFKSDNRKDEIEENENSRIQTTMTVHDTIDSEFDSSTERTEENNVDASDVKADGEEKEQKSSTELISEQAGDMGSVAVNEYQIAEASCAEQIPKFEKEGEHSSSGAEESHVEELSSDSKPHLGMEESASETVECKDAEASSMDPKPKSEEVKSSTSEVEENQHASASLVDSNHESVMKNIEFTSKAKEKQDTHFTSANSNSEPVKEDKSLGSKEENNQDVGASVTKSDDQKIDVRFASEIPSLIEEEQDREGSDVATVNEDREIKSASELAENADNHPVKGHREIVEERKELKSEEKPFVAVVQAPQDIVGSSASDTNGEKSEIPVKKQYFYLIKVPKLTQRVIADELQSRINEAQMEVDEKTKIRDFIKNEIEDMRKKLSDYCQKKDAAIEEERKAKALVNAKRKEMDALQSAISKGKAAASFLDIISQIHSVEHQLQHETISLKEEKKYLHDLSQLKHERELHPCNKHSESDIDEALRQKETAESSLRGLKKEFDILRNAHSKADGYAKSATESYVERFNKIKVHEQKWKTANELRQNAYKRFQGLKSDKMEHFWKYMDDREAAKKYAESREIEALERHCMEQVERILQLWNKDDEFRRQYVESNLNSTIRRFRTLDGRTLNPNEEPVILQSRLTPSLKARSPNVLVTPHGEKKSALQVKPMLRSELSSKSAEKEVASLVVSVREDIVETKKEEKLTKEDKERARLAEEQTRKEEELRKEREAAELKEKLRMEQKVKAKEAEERKRRKAEKAQARAEYKAQKESELREQKRVKKEKKKENLSETTAGSVEGDTPISETASLEIPLELELNSKTASKRSANRSALNKYSNRVQPVPFPLRNKGKKKTSTWVWTFCGAAAVAGLFFAGNYISFSDFSLQNIGF</sequence>
<feature type="region of interest" description="Disordered" evidence="2">
    <location>
        <begin position="557"/>
        <end position="698"/>
    </location>
</feature>
<feature type="compositionally biased region" description="Basic and acidic residues" evidence="2">
    <location>
        <begin position="62"/>
        <end position="77"/>
    </location>
</feature>
<feature type="compositionally biased region" description="Basic and acidic residues" evidence="2">
    <location>
        <begin position="501"/>
        <end position="526"/>
    </location>
</feature>
<evidence type="ECO:0000313" key="5">
    <source>
        <dbReference type="Proteomes" id="UP000236161"/>
    </source>
</evidence>
<evidence type="ECO:0000313" key="4">
    <source>
        <dbReference type="EMBL" id="PKA47350.1"/>
    </source>
</evidence>
<dbReference type="Proteomes" id="UP000236161">
    <property type="component" value="Unassembled WGS sequence"/>
</dbReference>
<feature type="transmembrane region" description="Helical" evidence="3">
    <location>
        <begin position="1316"/>
        <end position="1336"/>
    </location>
</feature>
<feature type="region of interest" description="Disordered" evidence="2">
    <location>
        <begin position="1159"/>
        <end position="1185"/>
    </location>
</feature>
<feature type="compositionally biased region" description="Polar residues" evidence="2">
    <location>
        <begin position="658"/>
        <end position="667"/>
    </location>
</feature>
<name>A0A2H9ZVN8_9ASPA</name>
<dbReference type="PANTHER" id="PTHR48454">
    <property type="entry name" value="PUTATIVE RNA-BINDING DOMAIN-CONTAINING PROTEIN-RELATED"/>
    <property type="match status" value="1"/>
</dbReference>